<dbReference type="InterPro" id="IPR002591">
    <property type="entry name" value="Phosphodiest/P_Trfase"/>
</dbReference>
<dbReference type="InterPro" id="IPR017850">
    <property type="entry name" value="Alkaline_phosphatase_core_sf"/>
</dbReference>
<gene>
    <name evidence="1" type="ORF">AMJ39_06465</name>
</gene>
<dbReference type="SUPFAM" id="SSF53649">
    <property type="entry name" value="Alkaline phosphatase-like"/>
    <property type="match status" value="1"/>
</dbReference>
<reference evidence="1 2" key="1">
    <citation type="journal article" date="2015" name="Microbiome">
        <title>Genomic resolution of linkages in carbon, nitrogen, and sulfur cycling among widespread estuary sediment bacteria.</title>
        <authorList>
            <person name="Baker B.J."/>
            <person name="Lazar C.S."/>
            <person name="Teske A.P."/>
            <person name="Dick G.J."/>
        </authorList>
    </citation>
    <scope>NUCLEOTIDE SEQUENCE [LARGE SCALE GENOMIC DNA]</scope>
    <source>
        <strain evidence="1">DG_24</strain>
    </source>
</reference>
<proteinExistence type="predicted"/>
<sequence>MRFLGGLRRGGKRRVVVVGLDGVPYSFVNRMIGESVFSHLGRLFGDGSWKRMNSVLPTVSSVAWSSFMTGKNPGKHNIYGFQDRRPRTYDTYIPLSTDMKSDTLWEVIGRTGRRVGVMNVPVTYPPREVNGFLVGCFLSPDLNKATYPRQLARKLSELGYRIDVDPWKGREKDKTPFLDDLNEVLSRRAATMFYLMEHEEWDFFMTHFMGTDRINHFLWEQMELGEGPYAAAFLDYYRKIDEMIAGLVSRLDGRTTLAVLSDHGFCTLKKEVYINHWLVDGGWLVFDNQNEQSIKEIDERSRAFSLDPGRIYVNLRGREPKGSVAPGDEYERVRAELAEGLAELTDPDSGEQMIEKVVKREEIYFGDSFDAAPDLIAVPRRGYDLKGALNRPELTHKGELVGMHTFEDAFLFIRGEEITRDEFSIVDVMPTVLSLLRVPIPSDVDGRSLVD</sequence>
<organism evidence="1 2">
    <name type="scientific">candidate division TA06 bacterium DG_24</name>
    <dbReference type="NCBI Taxonomy" id="1703770"/>
    <lineage>
        <taxon>Bacteria</taxon>
        <taxon>Bacteria division TA06</taxon>
    </lineage>
</organism>
<dbReference type="Proteomes" id="UP000052008">
    <property type="component" value="Unassembled WGS sequence"/>
</dbReference>
<dbReference type="Gene3D" id="3.40.720.10">
    <property type="entry name" value="Alkaline Phosphatase, subunit A"/>
    <property type="match status" value="2"/>
</dbReference>
<dbReference type="STRING" id="1703770.AMJ39_06465"/>
<name>A0A0S7WSC0_UNCT6</name>
<protein>
    <recommendedName>
        <fullName evidence="3">Nucleotide pyrophosphatase</fullName>
    </recommendedName>
</protein>
<evidence type="ECO:0000313" key="1">
    <source>
        <dbReference type="EMBL" id="KPJ52947.1"/>
    </source>
</evidence>
<dbReference type="GO" id="GO:0016787">
    <property type="term" value="F:hydrolase activity"/>
    <property type="evidence" value="ECO:0007669"/>
    <property type="project" value="UniProtKB-ARBA"/>
</dbReference>
<evidence type="ECO:0008006" key="3">
    <source>
        <dbReference type="Google" id="ProtNLM"/>
    </source>
</evidence>
<dbReference type="PANTHER" id="PTHR10151:SF120">
    <property type="entry name" value="BIS(5'-ADENOSYL)-TRIPHOSPHATASE"/>
    <property type="match status" value="1"/>
</dbReference>
<dbReference type="PANTHER" id="PTHR10151">
    <property type="entry name" value="ECTONUCLEOTIDE PYROPHOSPHATASE/PHOSPHODIESTERASE"/>
    <property type="match status" value="1"/>
</dbReference>
<comment type="caution">
    <text evidence="1">The sequence shown here is derived from an EMBL/GenBank/DDBJ whole genome shotgun (WGS) entry which is preliminary data.</text>
</comment>
<accession>A0A0S7WSC0</accession>
<evidence type="ECO:0000313" key="2">
    <source>
        <dbReference type="Proteomes" id="UP000052008"/>
    </source>
</evidence>
<dbReference type="EMBL" id="LIZS01000035">
    <property type="protein sequence ID" value="KPJ52947.1"/>
    <property type="molecule type" value="Genomic_DNA"/>
</dbReference>
<dbReference type="AlphaFoldDB" id="A0A0S7WSC0"/>
<dbReference type="Pfam" id="PF01663">
    <property type="entry name" value="Phosphodiest"/>
    <property type="match status" value="1"/>
</dbReference>